<organism evidence="1 2">
    <name type="scientific">Coccidioides immitis (strain RS)</name>
    <name type="common">Valley fever fungus</name>
    <dbReference type="NCBI Taxonomy" id="246410"/>
    <lineage>
        <taxon>Eukaryota</taxon>
        <taxon>Fungi</taxon>
        <taxon>Dikarya</taxon>
        <taxon>Ascomycota</taxon>
        <taxon>Pezizomycotina</taxon>
        <taxon>Eurotiomycetes</taxon>
        <taxon>Eurotiomycetidae</taxon>
        <taxon>Onygenales</taxon>
        <taxon>Onygenaceae</taxon>
        <taxon>Coccidioides</taxon>
    </lineage>
</organism>
<dbReference type="EMBL" id="GG704913">
    <property type="protein sequence ID" value="EAS29650.3"/>
    <property type="molecule type" value="Genomic_DNA"/>
</dbReference>
<protein>
    <submittedName>
        <fullName evidence="1">Uncharacterized protein</fullName>
    </submittedName>
</protein>
<sequence>MASHTQQEAWCDTTFITYDPNLTDPINCFHYGSTYCYVHSLPDSQIHCYSQFSAPESTRQHKLSTVQKVVCEWKLFDGEERPLRGSLRSIKFKYKNRDPVSHTLSRIDIITTKAAVNALQNLGVALADVDGSPVYHGSVISLKGELIGSQHLLSVLISSVSETRGSTSSTWNVPPSVHLHTEFNLKFASIVFAGATKDLGRSVEELDYKNLLSLVPDDFFKKHYANDVNDEKSEKGTEF</sequence>
<dbReference type="RefSeq" id="XP_001241233.2">
    <property type="nucleotide sequence ID" value="XM_001241232.2"/>
</dbReference>
<evidence type="ECO:0000313" key="2">
    <source>
        <dbReference type="Proteomes" id="UP000001261"/>
    </source>
</evidence>
<gene>
    <name evidence="1" type="ORF">CIMG_08396</name>
</gene>
<dbReference type="InParanoid" id="J3K5F1"/>
<evidence type="ECO:0000313" key="1">
    <source>
        <dbReference type="EMBL" id="EAS29650.3"/>
    </source>
</evidence>
<dbReference type="Proteomes" id="UP000001261">
    <property type="component" value="Unassembled WGS sequence"/>
</dbReference>
<dbReference type="GeneID" id="4559875"/>
<reference evidence="2" key="2">
    <citation type="journal article" date="2010" name="Genome Res.">
        <title>Population genomic sequencing of Coccidioides fungi reveals recent hybridization and transposon control.</title>
        <authorList>
            <person name="Neafsey D.E."/>
            <person name="Barker B.M."/>
            <person name="Sharpton T.J."/>
            <person name="Stajich J.E."/>
            <person name="Park D.J."/>
            <person name="Whiston E."/>
            <person name="Hung C.-Y."/>
            <person name="McMahan C."/>
            <person name="White J."/>
            <person name="Sykes S."/>
            <person name="Heiman D."/>
            <person name="Young S."/>
            <person name="Zeng Q."/>
            <person name="Abouelleil A."/>
            <person name="Aftuck L."/>
            <person name="Bessette D."/>
            <person name="Brown A."/>
            <person name="FitzGerald M."/>
            <person name="Lui A."/>
            <person name="Macdonald J.P."/>
            <person name="Priest M."/>
            <person name="Orbach M.J."/>
            <person name="Galgiani J.N."/>
            <person name="Kirkland T.N."/>
            <person name="Cole G.T."/>
            <person name="Birren B.W."/>
            <person name="Henn M.R."/>
            <person name="Taylor J.W."/>
            <person name="Rounsley S.D."/>
        </authorList>
    </citation>
    <scope>GENOME REANNOTATION</scope>
    <source>
        <strain evidence="2">RS</strain>
    </source>
</reference>
<proteinExistence type="predicted"/>
<keyword evidence="2" id="KW-1185">Reference proteome</keyword>
<dbReference type="AlphaFoldDB" id="J3K5F1"/>
<accession>J3K5F1</accession>
<reference evidence="2" key="1">
    <citation type="journal article" date="2009" name="Genome Res.">
        <title>Comparative genomic analyses of the human fungal pathogens Coccidioides and their relatives.</title>
        <authorList>
            <person name="Sharpton T.J."/>
            <person name="Stajich J.E."/>
            <person name="Rounsley S.D."/>
            <person name="Gardner M.J."/>
            <person name="Wortman J.R."/>
            <person name="Jordar V.S."/>
            <person name="Maiti R."/>
            <person name="Kodira C.D."/>
            <person name="Neafsey D.E."/>
            <person name="Zeng Q."/>
            <person name="Hung C.-Y."/>
            <person name="McMahan C."/>
            <person name="Muszewska A."/>
            <person name="Grynberg M."/>
            <person name="Mandel M.A."/>
            <person name="Kellner E.M."/>
            <person name="Barker B.M."/>
            <person name="Galgiani J.N."/>
            <person name="Orbach M.J."/>
            <person name="Kirkland T.N."/>
            <person name="Cole G.T."/>
            <person name="Henn M.R."/>
            <person name="Birren B.W."/>
            <person name="Taylor J.W."/>
        </authorList>
    </citation>
    <scope>NUCLEOTIDE SEQUENCE [LARGE SCALE GENOMIC DNA]</scope>
    <source>
        <strain evidence="2">RS</strain>
    </source>
</reference>
<dbReference type="KEGG" id="cim:CIMG_08396"/>
<dbReference type="VEuPathDB" id="FungiDB:CIMG_08396"/>
<name>J3K5F1_COCIM</name>